<dbReference type="InterPro" id="IPR015915">
    <property type="entry name" value="Kelch-typ_b-propeller"/>
</dbReference>
<evidence type="ECO:0000313" key="3">
    <source>
        <dbReference type="EMBL" id="QCW83527.1"/>
    </source>
</evidence>
<evidence type="ECO:0000256" key="2">
    <source>
        <dbReference type="ARBA" id="ARBA00022737"/>
    </source>
</evidence>
<dbReference type="Proteomes" id="UP000305881">
    <property type="component" value="Chromosome"/>
</dbReference>
<dbReference type="SMART" id="SM00612">
    <property type="entry name" value="Kelch"/>
    <property type="match status" value="2"/>
</dbReference>
<dbReference type="STRING" id="675511.GCA_000341735_04311"/>
<organism evidence="3 4">
    <name type="scientific">Methylotuvimicrobium buryatense</name>
    <name type="common">Methylomicrobium buryatense</name>
    <dbReference type="NCBI Taxonomy" id="95641"/>
    <lineage>
        <taxon>Bacteria</taxon>
        <taxon>Pseudomonadati</taxon>
        <taxon>Pseudomonadota</taxon>
        <taxon>Gammaproteobacteria</taxon>
        <taxon>Methylococcales</taxon>
        <taxon>Methylococcaceae</taxon>
        <taxon>Methylotuvimicrobium</taxon>
    </lineage>
</organism>
<reference evidence="4" key="1">
    <citation type="journal article" date="2019" name="J. Bacteriol.">
        <title>A Mutagenic Screen Identifies a TonB-Dependent Receptor Required for the Lanthanide Metal Switch in the Type I Methanotroph 'Methylotuvimicrobium buryatense' 5GB1C.</title>
        <authorList>
            <person name="Groom J.D."/>
            <person name="Ford S.M."/>
            <person name="Pesesky M.W."/>
            <person name="Lidstrom M.E."/>
        </authorList>
    </citation>
    <scope>NUCLEOTIDE SEQUENCE [LARGE SCALE GENOMIC DNA]</scope>
    <source>
        <strain evidence="4">5GB1C</strain>
    </source>
</reference>
<proteinExistence type="predicted"/>
<sequence>MIIHLSERPTRGQGKTMITLNKPSIWHNWFLVAILFMSPSLAVASFHQDIEVFGTGNSIQAGFCSNTALGCSIVGVEHLGLPPNTLPTDFATGKDIYVSAFNHIVFTGRHETADPGFQSPIGGLLSQELVSYEAIGRLEFWNPASGTWGLAPENVKIRLAGGLKINQVADQSCGLVFCPPKITTQSSFSIYTSNGIEGETSLIVGQASNNGSFHSHLDWFLETSAGSANGGPQGAYLVEMRMFSDKRQTPSDPFYILFNNQLSSEEFQLAVSQRVLGTGNGEGPEPTPEPEPVAWTELDLPVSDALEEEPGQSVRIGERIYLLPHSGSGVFEVSGELLSGNKNPVIADGKLYVFNNEKTLIYEYQNGQFHEPSEEADSIPIYRSEASIVSTDRGIFVFGGKETRPNGKQRMSNRLDHFDPETKEWQRLRNIPGVNQREGAALAEVNLQDNPFIYLMGGGVLDRQRLTGAFAVYDIITNRWQTRGMTPIPTPRAFTAGLPAPVLDGKIYLIGGRSVNSVGGLVKSDKVEIYDPVSNTWQVGPNLPKEISEPVSFTADGKIYVIDGSQEHAESKITAWELDDVWKPWLEENQTCDLDGDGQFTNRDVNLFARACRAGTAYWNCDLTEGSPSIARNIREYRLQWREYRNKACP</sequence>
<dbReference type="InterPro" id="IPR006652">
    <property type="entry name" value="Kelch_1"/>
</dbReference>
<dbReference type="Gene3D" id="2.120.10.80">
    <property type="entry name" value="Kelch-type beta propeller"/>
    <property type="match status" value="1"/>
</dbReference>
<name>A0A4P9UQD0_METBY</name>
<dbReference type="Pfam" id="PF24681">
    <property type="entry name" value="Kelch_KLHDC2_KLHL20_DRC7"/>
    <property type="match status" value="1"/>
</dbReference>
<keyword evidence="1" id="KW-0880">Kelch repeat</keyword>
<evidence type="ECO:0000256" key="1">
    <source>
        <dbReference type="ARBA" id="ARBA00022441"/>
    </source>
</evidence>
<dbReference type="EMBL" id="CP035467">
    <property type="protein sequence ID" value="QCW83527.1"/>
    <property type="molecule type" value="Genomic_DNA"/>
</dbReference>
<dbReference type="PANTHER" id="PTHR46344">
    <property type="entry name" value="OS02G0202900 PROTEIN"/>
    <property type="match status" value="1"/>
</dbReference>
<accession>A0A4P9UQD0</accession>
<keyword evidence="4" id="KW-1185">Reference proteome</keyword>
<gene>
    <name evidence="3" type="ORF">EQU24_15720</name>
</gene>
<dbReference type="SUPFAM" id="SSF117281">
    <property type="entry name" value="Kelch motif"/>
    <property type="match status" value="1"/>
</dbReference>
<evidence type="ECO:0008006" key="5">
    <source>
        <dbReference type="Google" id="ProtNLM"/>
    </source>
</evidence>
<dbReference type="AlphaFoldDB" id="A0A4P9UQD0"/>
<dbReference type="PANTHER" id="PTHR46344:SF27">
    <property type="entry name" value="KELCH REPEAT SUPERFAMILY PROTEIN"/>
    <property type="match status" value="1"/>
</dbReference>
<evidence type="ECO:0000313" key="4">
    <source>
        <dbReference type="Proteomes" id="UP000305881"/>
    </source>
</evidence>
<dbReference type="OrthoDB" id="5569107at2"/>
<protein>
    <recommendedName>
        <fullName evidence="5">N-acetylneuraminate epimerase</fullName>
    </recommendedName>
</protein>
<dbReference type="KEGG" id="mbur:EQU24_15720"/>
<keyword evidence="2" id="KW-0677">Repeat</keyword>